<dbReference type="Proteomes" id="UP001177140">
    <property type="component" value="Unassembled WGS sequence"/>
</dbReference>
<dbReference type="InterPro" id="IPR038765">
    <property type="entry name" value="Papain-like_cys_pep_sf"/>
</dbReference>
<comment type="caution">
    <text evidence="2">The sequence shown here is derived from an EMBL/GenBank/DDBJ whole genome shotgun (WGS) entry which is preliminary data.</text>
</comment>
<keyword evidence="3" id="KW-1185">Reference proteome</keyword>
<evidence type="ECO:0000313" key="2">
    <source>
        <dbReference type="EMBL" id="MCL7047561.1"/>
    </source>
</evidence>
<organism evidence="2 3">
    <name type="scientific">Papaver nudicaule</name>
    <name type="common">Iceland poppy</name>
    <dbReference type="NCBI Taxonomy" id="74823"/>
    <lineage>
        <taxon>Eukaryota</taxon>
        <taxon>Viridiplantae</taxon>
        <taxon>Streptophyta</taxon>
        <taxon>Embryophyta</taxon>
        <taxon>Tracheophyta</taxon>
        <taxon>Spermatophyta</taxon>
        <taxon>Magnoliopsida</taxon>
        <taxon>Ranunculales</taxon>
        <taxon>Papaveraceae</taxon>
        <taxon>Papaveroideae</taxon>
        <taxon>Papaver</taxon>
    </lineage>
</organism>
<evidence type="ECO:0000313" key="3">
    <source>
        <dbReference type="Proteomes" id="UP001177140"/>
    </source>
</evidence>
<gene>
    <name evidence="2" type="ORF">MKW94_027411</name>
</gene>
<protein>
    <recommendedName>
        <fullName evidence="1">Cathepsin propeptide inhibitor domain-containing protein</fullName>
    </recommendedName>
</protein>
<dbReference type="SUPFAM" id="SSF54001">
    <property type="entry name" value="Cysteine proteinases"/>
    <property type="match status" value="1"/>
</dbReference>
<evidence type="ECO:0000259" key="1">
    <source>
        <dbReference type="Pfam" id="PF08246"/>
    </source>
</evidence>
<dbReference type="Pfam" id="PF08246">
    <property type="entry name" value="Inhibitor_I29"/>
    <property type="match status" value="1"/>
</dbReference>
<feature type="domain" description="Cathepsin propeptide inhibitor" evidence="1">
    <location>
        <begin position="62"/>
        <end position="119"/>
    </location>
</feature>
<dbReference type="Gene3D" id="1.10.287.2250">
    <property type="match status" value="1"/>
</dbReference>
<sequence>MATWILLRSVRSALKSQDLTTRCLASTAAVTCLNQRPGSVARLLRFVTDDIVNSEAKLHALFLKWLSYNDHHFDIEDEKAFKERFELFKKTARVVNEWNKSGNSSTLGLNDRSDLTREESANRSWKIFPKKKLPF</sequence>
<dbReference type="AlphaFoldDB" id="A0AA41VU79"/>
<proteinExistence type="predicted"/>
<reference evidence="2" key="1">
    <citation type="submission" date="2022-03" db="EMBL/GenBank/DDBJ databases">
        <title>A functionally conserved STORR gene fusion in Papaver species that diverged 16.8 million years ago.</title>
        <authorList>
            <person name="Catania T."/>
        </authorList>
    </citation>
    <scope>NUCLEOTIDE SEQUENCE</scope>
    <source>
        <strain evidence="2">S-191538</strain>
    </source>
</reference>
<dbReference type="InterPro" id="IPR013201">
    <property type="entry name" value="Prot_inhib_I29"/>
</dbReference>
<accession>A0AA41VU79</accession>
<dbReference type="EMBL" id="JAJJMA010294290">
    <property type="protein sequence ID" value="MCL7047561.1"/>
    <property type="molecule type" value="Genomic_DNA"/>
</dbReference>
<name>A0AA41VU79_PAPNU</name>